<dbReference type="HOGENOM" id="CLU_1595983_0_0_1"/>
<dbReference type="InParanoid" id="G0N0B5"/>
<name>G0N0B5_CAEBE</name>
<sequence length="167" mass="19112">MMIRHQSEDSEDSDGYQMPPTPPPTPRSPAEYVWAFTDLFSSAPLNQSIFDSEWLSSLNMKQENGAPLKKSDIELLNAIMADLKMEAPQLPTNSPTTGIQFSFKWKKLNSFLNIIERMKELLVGKEEGKVVRFVQLIDSKEFLCDFRREDSWRLLKKGLGLEKANQA</sequence>
<proteinExistence type="predicted"/>
<reference evidence="3" key="1">
    <citation type="submission" date="2011-07" db="EMBL/GenBank/DDBJ databases">
        <authorList>
            <consortium name="Caenorhabditis brenneri Sequencing and Analysis Consortium"/>
            <person name="Wilson R.K."/>
        </authorList>
    </citation>
    <scope>NUCLEOTIDE SEQUENCE [LARGE SCALE GENOMIC DNA]</scope>
    <source>
        <strain evidence="3">PB2801</strain>
    </source>
</reference>
<evidence type="ECO:0000256" key="1">
    <source>
        <dbReference type="SAM" id="MobiDB-lite"/>
    </source>
</evidence>
<organism evidence="3">
    <name type="scientific">Caenorhabditis brenneri</name>
    <name type="common">Nematode worm</name>
    <dbReference type="NCBI Taxonomy" id="135651"/>
    <lineage>
        <taxon>Eukaryota</taxon>
        <taxon>Metazoa</taxon>
        <taxon>Ecdysozoa</taxon>
        <taxon>Nematoda</taxon>
        <taxon>Chromadorea</taxon>
        <taxon>Rhabditida</taxon>
        <taxon>Rhabditina</taxon>
        <taxon>Rhabditomorpha</taxon>
        <taxon>Rhabditoidea</taxon>
        <taxon>Rhabditidae</taxon>
        <taxon>Peloderinae</taxon>
        <taxon>Caenorhabditis</taxon>
    </lineage>
</organism>
<dbReference type="AlphaFoldDB" id="G0N0B5"/>
<dbReference type="Proteomes" id="UP000008068">
    <property type="component" value="Unassembled WGS sequence"/>
</dbReference>
<evidence type="ECO:0000313" key="2">
    <source>
        <dbReference type="EMBL" id="EGT48851.1"/>
    </source>
</evidence>
<feature type="region of interest" description="Disordered" evidence="1">
    <location>
        <begin position="1"/>
        <end position="28"/>
    </location>
</feature>
<accession>G0N0B5</accession>
<protein>
    <submittedName>
        <fullName evidence="2">Uncharacterized protein</fullName>
    </submittedName>
</protein>
<evidence type="ECO:0000313" key="3">
    <source>
        <dbReference type="Proteomes" id="UP000008068"/>
    </source>
</evidence>
<gene>
    <name evidence="2" type="ORF">CAEBREN_23612</name>
</gene>
<keyword evidence="3" id="KW-1185">Reference proteome</keyword>
<dbReference type="EMBL" id="GL379824">
    <property type="protein sequence ID" value="EGT48851.1"/>
    <property type="molecule type" value="Genomic_DNA"/>
</dbReference>